<evidence type="ECO:0000313" key="1">
    <source>
        <dbReference type="EMBL" id="KUG22258.1"/>
    </source>
</evidence>
<sequence>MLWVSFCYAEITAVVKALPITMRQVFYFQMRKQWEIRIILNGY</sequence>
<name>A0A0W8FNG6_9ZZZZ</name>
<organism evidence="1">
    <name type="scientific">hydrocarbon metagenome</name>
    <dbReference type="NCBI Taxonomy" id="938273"/>
    <lineage>
        <taxon>unclassified sequences</taxon>
        <taxon>metagenomes</taxon>
        <taxon>ecological metagenomes</taxon>
    </lineage>
</organism>
<comment type="caution">
    <text evidence="1">The sequence shown here is derived from an EMBL/GenBank/DDBJ whole genome shotgun (WGS) entry which is preliminary data.</text>
</comment>
<dbReference type="AlphaFoldDB" id="A0A0W8FNG6"/>
<accession>A0A0W8FNG6</accession>
<reference evidence="1" key="1">
    <citation type="journal article" date="2015" name="Proc. Natl. Acad. Sci. U.S.A.">
        <title>Networks of energetic and metabolic interactions define dynamics in microbial communities.</title>
        <authorList>
            <person name="Embree M."/>
            <person name="Liu J.K."/>
            <person name="Al-Bassam M.M."/>
            <person name="Zengler K."/>
        </authorList>
    </citation>
    <scope>NUCLEOTIDE SEQUENCE</scope>
</reference>
<protein>
    <submittedName>
        <fullName evidence="1">Uncharacterized protein</fullName>
    </submittedName>
</protein>
<proteinExistence type="predicted"/>
<gene>
    <name evidence="1" type="ORF">ASZ90_007990</name>
</gene>
<dbReference type="EMBL" id="LNQE01000977">
    <property type="protein sequence ID" value="KUG22258.1"/>
    <property type="molecule type" value="Genomic_DNA"/>
</dbReference>